<keyword evidence="1 2" id="KW-0238">DNA-binding</keyword>
<comment type="similarity">
    <text evidence="2">Belongs to the YbaB/EbfC family.</text>
</comment>
<comment type="subcellular location">
    <subcellularLocation>
        <location evidence="2">Cytoplasm</location>
        <location evidence="2">Nucleoid</location>
    </subcellularLocation>
</comment>
<dbReference type="GO" id="GO:0005829">
    <property type="term" value="C:cytosol"/>
    <property type="evidence" value="ECO:0007669"/>
    <property type="project" value="TreeGrafter"/>
</dbReference>
<accession>A0A0S7BYJ8</accession>
<dbReference type="AlphaFoldDB" id="A0A0S7BYJ8"/>
<protein>
    <recommendedName>
        <fullName evidence="2">Nucleoid-associated protein ATC1_131428</fullName>
    </recommendedName>
</protein>
<evidence type="ECO:0000256" key="2">
    <source>
        <dbReference type="HAMAP-Rule" id="MF_00274"/>
    </source>
</evidence>
<comment type="function">
    <text evidence="2">Binds to DNA and alters its conformation. May be involved in regulation of gene expression, nucleoid organization and DNA protection.</text>
</comment>
<dbReference type="SUPFAM" id="SSF82607">
    <property type="entry name" value="YbaB-like"/>
    <property type="match status" value="1"/>
</dbReference>
<dbReference type="RefSeq" id="WP_062282649.1">
    <property type="nucleotide sequence ID" value="NZ_DF968181.1"/>
</dbReference>
<evidence type="ECO:0000313" key="4">
    <source>
        <dbReference type="EMBL" id="GAP41439.1"/>
    </source>
</evidence>
<name>A0A0S7BYJ8_9CHLR</name>
<dbReference type="InterPro" id="IPR004401">
    <property type="entry name" value="YbaB/EbfC"/>
</dbReference>
<evidence type="ECO:0000256" key="3">
    <source>
        <dbReference type="SAM" id="MobiDB-lite"/>
    </source>
</evidence>
<dbReference type="HAMAP" id="MF_00274">
    <property type="entry name" value="DNA_YbaB_EbfC"/>
    <property type="match status" value="1"/>
</dbReference>
<sequence length="117" mass="12424">MAKGYGKMGGGRPMGNPGAMRQQLLDMQKKIEEEQTKLADALVTATVGGGAVKITMTGDQVCKSISIDPDFLKDTDAEMLQDILLSGINMALDQSRKLQEEKMSPFTGGLSGLGLGF</sequence>
<dbReference type="EMBL" id="DF968181">
    <property type="protein sequence ID" value="GAP41439.1"/>
    <property type="molecule type" value="Genomic_DNA"/>
</dbReference>
<dbReference type="PANTHER" id="PTHR33449:SF1">
    <property type="entry name" value="NUCLEOID-ASSOCIATED PROTEIN YBAB"/>
    <property type="match status" value="1"/>
</dbReference>
<feature type="compositionally biased region" description="Gly residues" evidence="3">
    <location>
        <begin position="1"/>
        <end position="13"/>
    </location>
</feature>
<dbReference type="GO" id="GO:0043590">
    <property type="term" value="C:bacterial nucleoid"/>
    <property type="evidence" value="ECO:0007669"/>
    <property type="project" value="UniProtKB-UniRule"/>
</dbReference>
<dbReference type="NCBIfam" id="TIGR00103">
    <property type="entry name" value="DNA_YbaB_EbfC"/>
    <property type="match status" value="1"/>
</dbReference>
<dbReference type="Proteomes" id="UP000053370">
    <property type="component" value="Unassembled WGS sequence"/>
</dbReference>
<evidence type="ECO:0000313" key="5">
    <source>
        <dbReference type="Proteomes" id="UP000053370"/>
    </source>
</evidence>
<dbReference type="Gene3D" id="3.30.1310.10">
    <property type="entry name" value="Nucleoid-associated protein YbaB-like domain"/>
    <property type="match status" value="1"/>
</dbReference>
<reference evidence="4" key="1">
    <citation type="journal article" date="2015" name="Genome Announc.">
        <title>Draft Genome Sequence of Anaerolineae Strain TC1, a Novel Isolate from a Methanogenic Wastewater Treatment System.</title>
        <authorList>
            <person name="Matsuura N."/>
            <person name="Tourlousse D.M."/>
            <person name="Sun L."/>
            <person name="Toyonaga M."/>
            <person name="Kuroda K."/>
            <person name="Ohashi A."/>
            <person name="Cruz R."/>
            <person name="Yamaguchi T."/>
            <person name="Sekiguchi Y."/>
        </authorList>
    </citation>
    <scope>NUCLEOTIDE SEQUENCE [LARGE SCALE GENOMIC DNA]</scope>
    <source>
        <strain evidence="4">TC1</strain>
    </source>
</reference>
<dbReference type="STRING" id="1678840.ATC1_131428"/>
<gene>
    <name evidence="4" type="ORF">ATC1_131428</name>
</gene>
<feature type="region of interest" description="Disordered" evidence="3">
    <location>
        <begin position="1"/>
        <end position="20"/>
    </location>
</feature>
<proteinExistence type="inferred from homology"/>
<evidence type="ECO:0000256" key="1">
    <source>
        <dbReference type="ARBA" id="ARBA00023125"/>
    </source>
</evidence>
<organism evidence="4">
    <name type="scientific">Flexilinea flocculi</name>
    <dbReference type="NCBI Taxonomy" id="1678840"/>
    <lineage>
        <taxon>Bacteria</taxon>
        <taxon>Bacillati</taxon>
        <taxon>Chloroflexota</taxon>
        <taxon>Anaerolineae</taxon>
        <taxon>Anaerolineales</taxon>
        <taxon>Anaerolineaceae</taxon>
        <taxon>Flexilinea</taxon>
    </lineage>
</organism>
<dbReference type="PANTHER" id="PTHR33449">
    <property type="entry name" value="NUCLEOID-ASSOCIATED PROTEIN YBAB"/>
    <property type="match status" value="1"/>
</dbReference>
<dbReference type="OrthoDB" id="9809370at2"/>
<keyword evidence="5" id="KW-1185">Reference proteome</keyword>
<dbReference type="PIRSF" id="PIRSF004555">
    <property type="entry name" value="UCP004555"/>
    <property type="match status" value="1"/>
</dbReference>
<dbReference type="InterPro" id="IPR036894">
    <property type="entry name" value="YbaB-like_sf"/>
</dbReference>
<dbReference type="Pfam" id="PF02575">
    <property type="entry name" value="YbaB_DNA_bd"/>
    <property type="match status" value="1"/>
</dbReference>
<dbReference type="GO" id="GO:0003677">
    <property type="term" value="F:DNA binding"/>
    <property type="evidence" value="ECO:0007669"/>
    <property type="project" value="UniProtKB-UniRule"/>
</dbReference>
<comment type="subunit">
    <text evidence="2">Homodimer.</text>
</comment>
<keyword evidence="2" id="KW-0963">Cytoplasm</keyword>